<comment type="caution">
    <text evidence="1">The sequence shown here is derived from an EMBL/GenBank/DDBJ whole genome shotgun (WGS) entry which is preliminary data.</text>
</comment>
<name>A0AAE0ZAE2_9GAST</name>
<evidence type="ECO:0000313" key="2">
    <source>
        <dbReference type="Proteomes" id="UP001283361"/>
    </source>
</evidence>
<proteinExistence type="predicted"/>
<protein>
    <submittedName>
        <fullName evidence="1">Uncharacterized protein</fullName>
    </submittedName>
</protein>
<dbReference type="AlphaFoldDB" id="A0AAE0ZAE2"/>
<dbReference type="GO" id="GO:0016887">
    <property type="term" value="F:ATP hydrolysis activity"/>
    <property type="evidence" value="ECO:0007669"/>
    <property type="project" value="InterPro"/>
</dbReference>
<reference evidence="1" key="1">
    <citation type="journal article" date="2023" name="G3 (Bethesda)">
        <title>A reference genome for the long-term kleptoplast-retaining sea slug Elysia crispata morphotype clarki.</title>
        <authorList>
            <person name="Eastman K.E."/>
            <person name="Pendleton A.L."/>
            <person name="Shaikh M.A."/>
            <person name="Suttiyut T."/>
            <person name="Ogas R."/>
            <person name="Tomko P."/>
            <person name="Gavelis G."/>
            <person name="Widhalm J.R."/>
            <person name="Wisecaver J.H."/>
        </authorList>
    </citation>
    <scope>NUCLEOTIDE SEQUENCE</scope>
    <source>
        <strain evidence="1">ECLA1</strain>
    </source>
</reference>
<dbReference type="InterPro" id="IPR045261">
    <property type="entry name" value="MORC_ATPase"/>
</dbReference>
<evidence type="ECO:0000313" key="1">
    <source>
        <dbReference type="EMBL" id="KAK3764817.1"/>
    </source>
</evidence>
<dbReference type="EMBL" id="JAWDGP010004385">
    <property type="protein sequence ID" value="KAK3764817.1"/>
    <property type="molecule type" value="Genomic_DNA"/>
</dbReference>
<organism evidence="1 2">
    <name type="scientific">Elysia crispata</name>
    <name type="common">lettuce slug</name>
    <dbReference type="NCBI Taxonomy" id="231223"/>
    <lineage>
        <taxon>Eukaryota</taxon>
        <taxon>Metazoa</taxon>
        <taxon>Spiralia</taxon>
        <taxon>Lophotrochozoa</taxon>
        <taxon>Mollusca</taxon>
        <taxon>Gastropoda</taxon>
        <taxon>Heterobranchia</taxon>
        <taxon>Euthyneura</taxon>
        <taxon>Panpulmonata</taxon>
        <taxon>Sacoglossa</taxon>
        <taxon>Placobranchoidea</taxon>
        <taxon>Plakobranchidae</taxon>
        <taxon>Elysia</taxon>
    </lineage>
</organism>
<dbReference type="GO" id="GO:0005634">
    <property type="term" value="C:nucleus"/>
    <property type="evidence" value="ECO:0007669"/>
    <property type="project" value="TreeGrafter"/>
</dbReference>
<dbReference type="Proteomes" id="UP001283361">
    <property type="component" value="Unassembled WGS sequence"/>
</dbReference>
<gene>
    <name evidence="1" type="ORF">RRG08_053109</name>
</gene>
<dbReference type="PANTHER" id="PTHR23336">
    <property type="entry name" value="ZINC FINGER CW-TYPE COILED-COIL DOMAIN PROTEIN 3"/>
    <property type="match status" value="1"/>
</dbReference>
<dbReference type="PROSITE" id="PS51257">
    <property type="entry name" value="PROKAR_LIPOPROTEIN"/>
    <property type="match status" value="1"/>
</dbReference>
<keyword evidence="2" id="KW-1185">Reference proteome</keyword>
<accession>A0AAE0ZAE2</accession>
<sequence>MFHFLRASDLNDGKLGVLLFLIVSCRLCFGFCEKQAKDKHEPIGQFGSGFKSGSMRIGKDVLVFTRSGKSASVGFLSQTYLNNTNAKSVLVPILCYSLPGHIF</sequence>
<dbReference type="PANTHER" id="PTHR23336:SF76">
    <property type="entry name" value="MORC S5 DOMAIN-CONTAINING PROTEIN"/>
    <property type="match status" value="1"/>
</dbReference>
<dbReference type="Pfam" id="PF13589">
    <property type="entry name" value="HATPase_c_3"/>
    <property type="match status" value="1"/>
</dbReference>